<proteinExistence type="inferred from homology"/>
<dbReference type="Gene3D" id="3.20.20.70">
    <property type="entry name" value="Aldolase class I"/>
    <property type="match status" value="1"/>
</dbReference>
<evidence type="ECO:0000256" key="2">
    <source>
        <dbReference type="ARBA" id="ARBA00012572"/>
    </source>
</evidence>
<name>X0V150_9ZZZZ</name>
<dbReference type="PANTHER" id="PTHR42894">
    <property type="entry name" value="N-(5'-PHOSPHORIBOSYL)ANTHRANILATE ISOMERASE"/>
    <property type="match status" value="1"/>
</dbReference>
<organism evidence="8">
    <name type="scientific">marine sediment metagenome</name>
    <dbReference type="NCBI Taxonomy" id="412755"/>
    <lineage>
        <taxon>unclassified sequences</taxon>
        <taxon>metagenomes</taxon>
        <taxon>ecological metagenomes</taxon>
    </lineage>
</organism>
<keyword evidence="6" id="KW-0413">Isomerase</keyword>
<dbReference type="GO" id="GO:0000162">
    <property type="term" value="P:L-tryptophan biosynthetic process"/>
    <property type="evidence" value="ECO:0007669"/>
    <property type="project" value="UniProtKB-UniPathway"/>
</dbReference>
<comment type="pathway">
    <text evidence="1">Amino-acid biosynthesis; L-tryptophan biosynthesis; L-tryptophan from chorismate: step 3/5.</text>
</comment>
<dbReference type="InterPro" id="IPR011060">
    <property type="entry name" value="RibuloseP-bd_barrel"/>
</dbReference>
<dbReference type="InterPro" id="IPR013785">
    <property type="entry name" value="Aldolase_TIM"/>
</dbReference>
<dbReference type="AlphaFoldDB" id="X0V150"/>
<dbReference type="PANTHER" id="PTHR42894:SF1">
    <property type="entry name" value="N-(5'-PHOSPHORIBOSYL)ANTHRANILATE ISOMERASE"/>
    <property type="match status" value="1"/>
</dbReference>
<reference evidence="8" key="1">
    <citation type="journal article" date="2014" name="Front. Microbiol.">
        <title>High frequency of phylogenetically diverse reductive dehalogenase-homologous genes in deep subseafloor sedimentary metagenomes.</title>
        <authorList>
            <person name="Kawai M."/>
            <person name="Futagami T."/>
            <person name="Toyoda A."/>
            <person name="Takaki Y."/>
            <person name="Nishi S."/>
            <person name="Hori S."/>
            <person name="Arai W."/>
            <person name="Tsubouchi T."/>
            <person name="Morono Y."/>
            <person name="Uchiyama I."/>
            <person name="Ito T."/>
            <person name="Fujiyama A."/>
            <person name="Inagaki F."/>
            <person name="Takami H."/>
        </authorList>
    </citation>
    <scope>NUCLEOTIDE SEQUENCE</scope>
    <source>
        <strain evidence="8">Expedition CK06-06</strain>
    </source>
</reference>
<dbReference type="GO" id="GO:0004640">
    <property type="term" value="F:phosphoribosylanthranilate isomerase activity"/>
    <property type="evidence" value="ECO:0007669"/>
    <property type="project" value="UniProtKB-EC"/>
</dbReference>
<dbReference type="HAMAP" id="MF_00135">
    <property type="entry name" value="PRAI"/>
    <property type="match status" value="1"/>
</dbReference>
<keyword evidence="5" id="KW-0057">Aromatic amino acid biosynthesis</keyword>
<accession>X0V150</accession>
<evidence type="ECO:0000256" key="1">
    <source>
        <dbReference type="ARBA" id="ARBA00004664"/>
    </source>
</evidence>
<evidence type="ECO:0000256" key="5">
    <source>
        <dbReference type="ARBA" id="ARBA00023141"/>
    </source>
</evidence>
<dbReference type="EC" id="5.3.1.24" evidence="2"/>
<sequence>MTKVKICGITNLDDALAAIECGADALGFVFAPSPRQVTTSAVKDIVGQLPPFIFKVGVFVNSELAEVQETMSLCNLDLAQLHGDESPDYCA</sequence>
<feature type="non-terminal residue" evidence="8">
    <location>
        <position position="91"/>
    </location>
</feature>
<protein>
    <recommendedName>
        <fullName evidence="2">phosphoribosylanthranilate isomerase</fullName>
        <ecNumber evidence="2">5.3.1.24</ecNumber>
    </recommendedName>
</protein>
<dbReference type="SUPFAM" id="SSF51366">
    <property type="entry name" value="Ribulose-phoshate binding barrel"/>
    <property type="match status" value="1"/>
</dbReference>
<dbReference type="InterPro" id="IPR001240">
    <property type="entry name" value="PRAI_dom"/>
</dbReference>
<evidence type="ECO:0000259" key="7">
    <source>
        <dbReference type="Pfam" id="PF00697"/>
    </source>
</evidence>
<evidence type="ECO:0000256" key="3">
    <source>
        <dbReference type="ARBA" id="ARBA00022605"/>
    </source>
</evidence>
<dbReference type="CDD" id="cd00405">
    <property type="entry name" value="PRAI"/>
    <property type="match status" value="1"/>
</dbReference>
<keyword evidence="3" id="KW-0028">Amino-acid biosynthesis</keyword>
<comment type="caution">
    <text evidence="8">The sequence shown here is derived from an EMBL/GenBank/DDBJ whole genome shotgun (WGS) entry which is preliminary data.</text>
</comment>
<dbReference type="UniPathway" id="UPA00035">
    <property type="reaction ID" value="UER00042"/>
</dbReference>
<feature type="domain" description="N-(5'phosphoribosyl) anthranilate isomerase (PRAI)" evidence="7">
    <location>
        <begin position="4"/>
        <end position="89"/>
    </location>
</feature>
<evidence type="ECO:0000256" key="4">
    <source>
        <dbReference type="ARBA" id="ARBA00022822"/>
    </source>
</evidence>
<dbReference type="InterPro" id="IPR044643">
    <property type="entry name" value="TrpF_fam"/>
</dbReference>
<keyword evidence="4" id="KW-0822">Tryptophan biosynthesis</keyword>
<evidence type="ECO:0000256" key="6">
    <source>
        <dbReference type="ARBA" id="ARBA00023235"/>
    </source>
</evidence>
<dbReference type="Pfam" id="PF00697">
    <property type="entry name" value="PRAI"/>
    <property type="match status" value="1"/>
</dbReference>
<gene>
    <name evidence="8" type="ORF">S01H1_35460</name>
</gene>
<evidence type="ECO:0000313" key="8">
    <source>
        <dbReference type="EMBL" id="GAG11829.1"/>
    </source>
</evidence>
<dbReference type="EMBL" id="BARS01022163">
    <property type="protein sequence ID" value="GAG11829.1"/>
    <property type="molecule type" value="Genomic_DNA"/>
</dbReference>